<organism evidence="2 3">
    <name type="scientific">Vibrio vulnificus</name>
    <dbReference type="NCBI Taxonomy" id="672"/>
    <lineage>
        <taxon>Bacteria</taxon>
        <taxon>Pseudomonadati</taxon>
        <taxon>Pseudomonadota</taxon>
        <taxon>Gammaproteobacteria</taxon>
        <taxon>Vibrionales</taxon>
        <taxon>Vibrionaceae</taxon>
        <taxon>Vibrio</taxon>
    </lineage>
</organism>
<dbReference type="EMBL" id="JAFKOQ010000001">
    <property type="protein sequence ID" value="MBN8120536.1"/>
    <property type="molecule type" value="Genomic_DNA"/>
</dbReference>
<proteinExistence type="predicted"/>
<feature type="domain" description="DUF7694" evidence="1">
    <location>
        <begin position="44"/>
        <end position="105"/>
    </location>
</feature>
<evidence type="ECO:0000313" key="2">
    <source>
        <dbReference type="EMBL" id="MBN8120536.1"/>
    </source>
</evidence>
<dbReference type="AlphaFoldDB" id="A0AAW4H7M2"/>
<dbReference type="Pfam" id="PF24746">
    <property type="entry name" value="DUF7694"/>
    <property type="match status" value="1"/>
</dbReference>
<reference evidence="2" key="1">
    <citation type="submission" date="2021-03" db="EMBL/GenBank/DDBJ databases">
        <title>Study of the foodborne Vibrio vulnificus isolates from China.</title>
        <authorList>
            <person name="Zheng Z."/>
            <person name="Ye L."/>
        </authorList>
    </citation>
    <scope>NUCLEOTIDE SEQUENCE</scope>
    <source>
        <strain evidence="2">Vv1582</strain>
    </source>
</reference>
<accession>A0AAW4H7M2</accession>
<sequence length="129" mass="14757">MTFKVPEKYRIKQGINGMMQSDETFGNNGLFIIKSAKLKSPLTVIASDGADWEHVSVSLTHRTPTWEEMSFVKSLFWDDEDAVIQIHPPKSQYVNNHPYTLHLWRKLDTNAFFEAPHSLLVGYVAHGQP</sequence>
<dbReference type="InterPro" id="IPR056111">
    <property type="entry name" value="DUF7694"/>
</dbReference>
<comment type="caution">
    <text evidence="2">The sequence shown here is derived from an EMBL/GenBank/DDBJ whole genome shotgun (WGS) entry which is preliminary data.</text>
</comment>
<dbReference type="Proteomes" id="UP000664056">
    <property type="component" value="Unassembled WGS sequence"/>
</dbReference>
<evidence type="ECO:0000259" key="1">
    <source>
        <dbReference type="Pfam" id="PF24746"/>
    </source>
</evidence>
<protein>
    <recommendedName>
        <fullName evidence="1">DUF7694 domain-containing protein</fullName>
    </recommendedName>
</protein>
<dbReference type="RefSeq" id="WP_206622397.1">
    <property type="nucleotide sequence ID" value="NZ_JAFKOQ010000001.1"/>
</dbReference>
<evidence type="ECO:0000313" key="3">
    <source>
        <dbReference type="Proteomes" id="UP000664056"/>
    </source>
</evidence>
<gene>
    <name evidence="2" type="ORF">J0J18_02235</name>
</gene>
<name>A0AAW4H7M2_VIBVL</name>